<dbReference type="eggNOG" id="ENOG5031FXX">
    <property type="taxonomic scope" value="Bacteria"/>
</dbReference>
<organism evidence="1">
    <name type="scientific">Vecturithrix granuli</name>
    <dbReference type="NCBI Taxonomy" id="1499967"/>
    <lineage>
        <taxon>Bacteria</taxon>
        <taxon>Candidatus Moduliflexota</taxon>
        <taxon>Candidatus Vecturitrichia</taxon>
        <taxon>Candidatus Vecturitrichales</taxon>
        <taxon>Candidatus Vecturitrichaceae</taxon>
        <taxon>Candidatus Vecturithrix</taxon>
    </lineage>
</organism>
<evidence type="ECO:0000313" key="1">
    <source>
        <dbReference type="EMBL" id="GAK59804.1"/>
    </source>
</evidence>
<protein>
    <submittedName>
        <fullName evidence="1">Uncharacterized protein</fullName>
    </submittedName>
</protein>
<reference evidence="1" key="1">
    <citation type="journal article" date="2015" name="PeerJ">
        <title>First genomic representation of candidate bacterial phylum KSB3 points to enhanced environmental sensing as a trigger of wastewater bulking.</title>
        <authorList>
            <person name="Sekiguchi Y."/>
            <person name="Ohashi A."/>
            <person name="Parks D.H."/>
            <person name="Yamauchi T."/>
            <person name="Tyson G.W."/>
            <person name="Hugenholtz P."/>
        </authorList>
    </citation>
    <scope>NUCLEOTIDE SEQUENCE [LARGE SCALE GENOMIC DNA]</scope>
</reference>
<dbReference type="AlphaFoldDB" id="A0A081C5E9"/>
<dbReference type="EMBL" id="DF820471">
    <property type="protein sequence ID" value="GAK59804.1"/>
    <property type="molecule type" value="Genomic_DNA"/>
</dbReference>
<name>A0A081C5E9_VECG1</name>
<dbReference type="HOGENOM" id="CLU_1560764_0_0_0"/>
<evidence type="ECO:0000313" key="2">
    <source>
        <dbReference type="Proteomes" id="UP000030661"/>
    </source>
</evidence>
<keyword evidence="2" id="KW-1185">Reference proteome</keyword>
<dbReference type="Proteomes" id="UP000030661">
    <property type="component" value="Unassembled WGS sequence"/>
</dbReference>
<accession>A0A081C5E9</accession>
<proteinExistence type="predicted"/>
<gene>
    <name evidence="1" type="ORF">U27_06790</name>
</gene>
<sequence>MMITWQMGVQTPENTKNFETIRDWWQSLNTKSILWKQRLIPEKGKIDWKPQRFDETFTAETEVRGITYYWKKPDQTEASNITPAKLELDSAKQRLFLYPENQPDLVICVEGAGVAHEKINMTNPAWYSEQLRNSAGGVSGYRLSIIDDNTHKEIRIDMDRGNLNFLKHAIQALEAV</sequence>